<evidence type="ECO:0000313" key="4">
    <source>
        <dbReference type="Proteomes" id="UP001227230"/>
    </source>
</evidence>
<dbReference type="PANTHER" id="PTHR47072">
    <property type="match status" value="1"/>
</dbReference>
<feature type="region of interest" description="Disordered" evidence="1">
    <location>
        <begin position="281"/>
        <end position="309"/>
    </location>
</feature>
<feature type="compositionally biased region" description="Polar residues" evidence="1">
    <location>
        <begin position="291"/>
        <end position="303"/>
    </location>
</feature>
<dbReference type="Pfam" id="PF12776">
    <property type="entry name" value="Myb_DNA-bind_3"/>
    <property type="match status" value="1"/>
</dbReference>
<sequence length="404" mass="45753">MVGLRTCHSSFASSPRSSYARQEAFLLKQLFLFLFLLLVFFSSPLTQGQVSRTQQNPLSLPTQNRSNTPTSVDLIILQLRPLTKKQQVSPSSPLVPPSALLVKLMATQLPSSQDNNNQAAKWDATRDAYLVEQLLYHQSIGRRPQSVWSREAWRETRAAFNLKFSTSYNVKVFKNRLTKLKDQHNTIRELIGVNGFGWDDHYHMVTAENTVWDEYILKYPKAKHFRGKTFPLYNRLCIMFEGMSSEGRDAQSIGRPKVIDETENAQSQRCVAEVAYMDNDTVPSSDDETSSEQPIQNRTKMSPVSSTRRVRRRCESVGEKLISLLTDLLAGHAGKCHASQPLQTSATSGEYSYSECLQELKRIEGLAMSEIVKGAHVLKDEQNRIAFMTFEGPARVAFLQSCFK</sequence>
<dbReference type="InterPro" id="IPR024752">
    <property type="entry name" value="Myb/SANT-like_dom"/>
</dbReference>
<gene>
    <name evidence="3" type="ORF">VitviT2T_024722</name>
</gene>
<accession>A0ABY9DIH6</accession>
<feature type="domain" description="Myb/SANT-like" evidence="2">
    <location>
        <begin position="121"/>
        <end position="215"/>
    </location>
</feature>
<evidence type="ECO:0000256" key="1">
    <source>
        <dbReference type="SAM" id="MobiDB-lite"/>
    </source>
</evidence>
<evidence type="ECO:0000313" key="3">
    <source>
        <dbReference type="EMBL" id="WKA06842.1"/>
    </source>
</evidence>
<name>A0ABY9DIH6_VITVI</name>
<reference evidence="3 4" key="1">
    <citation type="journal article" date="2023" name="Hortic Res">
        <title>The complete reference genome for grapevine (Vitis vinifera L.) genetics and breeding.</title>
        <authorList>
            <person name="Shi X."/>
            <person name="Cao S."/>
            <person name="Wang X."/>
            <person name="Huang S."/>
            <person name="Wang Y."/>
            <person name="Liu Z."/>
            <person name="Liu W."/>
            <person name="Leng X."/>
            <person name="Peng Y."/>
            <person name="Wang N."/>
            <person name="Wang Y."/>
            <person name="Ma Z."/>
            <person name="Xu X."/>
            <person name="Zhang F."/>
            <person name="Xue H."/>
            <person name="Zhong H."/>
            <person name="Wang Y."/>
            <person name="Zhang K."/>
            <person name="Velt A."/>
            <person name="Avia K."/>
            <person name="Holtgrawe D."/>
            <person name="Grimplet J."/>
            <person name="Matus J.T."/>
            <person name="Ware D."/>
            <person name="Wu X."/>
            <person name="Wang H."/>
            <person name="Liu C."/>
            <person name="Fang Y."/>
            <person name="Rustenholz C."/>
            <person name="Cheng Z."/>
            <person name="Xiao H."/>
            <person name="Zhou Y."/>
        </authorList>
    </citation>
    <scope>NUCLEOTIDE SEQUENCE [LARGE SCALE GENOMIC DNA]</scope>
    <source>
        <strain evidence="4">cv. Pinot noir / PN40024</strain>
        <tissue evidence="3">Leaf</tissue>
    </source>
</reference>
<proteinExistence type="predicted"/>
<evidence type="ECO:0000259" key="2">
    <source>
        <dbReference type="Pfam" id="PF12776"/>
    </source>
</evidence>
<dbReference type="PANTHER" id="PTHR47072:SF4">
    <property type="entry name" value="MYB_SANT-LIKE DOMAIN-CONTAINING PROTEIN"/>
    <property type="match status" value="1"/>
</dbReference>
<dbReference type="Proteomes" id="UP001227230">
    <property type="component" value="Chromosome 16"/>
</dbReference>
<protein>
    <recommendedName>
        <fullName evidence="2">Myb/SANT-like domain-containing protein</fullName>
    </recommendedName>
</protein>
<organism evidence="3 4">
    <name type="scientific">Vitis vinifera</name>
    <name type="common">Grape</name>
    <dbReference type="NCBI Taxonomy" id="29760"/>
    <lineage>
        <taxon>Eukaryota</taxon>
        <taxon>Viridiplantae</taxon>
        <taxon>Streptophyta</taxon>
        <taxon>Embryophyta</taxon>
        <taxon>Tracheophyta</taxon>
        <taxon>Spermatophyta</taxon>
        <taxon>Magnoliopsida</taxon>
        <taxon>eudicotyledons</taxon>
        <taxon>Gunneridae</taxon>
        <taxon>Pentapetalae</taxon>
        <taxon>rosids</taxon>
        <taxon>Vitales</taxon>
        <taxon>Vitaceae</taxon>
        <taxon>Viteae</taxon>
        <taxon>Vitis</taxon>
    </lineage>
</organism>
<dbReference type="EMBL" id="CP126663">
    <property type="protein sequence ID" value="WKA06842.1"/>
    <property type="molecule type" value="Genomic_DNA"/>
</dbReference>
<keyword evidence="4" id="KW-1185">Reference proteome</keyword>